<name>W4PYT6_9BACI</name>
<sequence>MPYLHDLISEGKVDLSDIITHKLPIERAKFGYDIFDTKRDDCIKVVLQP</sequence>
<comment type="caution">
    <text evidence="1">The sequence shown here is derived from an EMBL/GenBank/DDBJ whole genome shotgun (WGS) entry which is preliminary data.</text>
</comment>
<dbReference type="Gene3D" id="3.90.180.10">
    <property type="entry name" value="Medium-chain alcohol dehydrogenases, catalytic domain"/>
    <property type="match status" value="1"/>
</dbReference>
<reference evidence="1" key="1">
    <citation type="journal article" date="2014" name="Genome Announc.">
        <title>Draft Genome Sequences of Three Alkaliphilic Bacillus Strains, Bacillus wakoensis JCM 9140T, Bacillus akibai JCM 9157T, and Bacillus hemicellulosilyticus JCM 9152T.</title>
        <authorList>
            <person name="Yuki M."/>
            <person name="Oshima K."/>
            <person name="Suda W."/>
            <person name="Oshida Y."/>
            <person name="Kitamura K."/>
            <person name="Iida T."/>
            <person name="Hattori M."/>
            <person name="Ohkuma M."/>
        </authorList>
    </citation>
    <scope>NUCLEOTIDE SEQUENCE [LARGE SCALE GENOMIC DNA]</scope>
    <source>
        <strain evidence="1">JCM 9140</strain>
    </source>
</reference>
<dbReference type="Proteomes" id="UP000018890">
    <property type="component" value="Unassembled WGS sequence"/>
</dbReference>
<gene>
    <name evidence="1" type="ORF">JCM9140_809</name>
</gene>
<evidence type="ECO:0000313" key="2">
    <source>
        <dbReference type="Proteomes" id="UP000018890"/>
    </source>
</evidence>
<protein>
    <submittedName>
        <fullName evidence="1">Glutathione-dependent formaldehyde dehydrogenase</fullName>
    </submittedName>
</protein>
<evidence type="ECO:0000313" key="1">
    <source>
        <dbReference type="EMBL" id="GAE24850.1"/>
    </source>
</evidence>
<organism evidence="1 2">
    <name type="scientific">Halalkalibacter wakoensis JCM 9140</name>
    <dbReference type="NCBI Taxonomy" id="1236970"/>
    <lineage>
        <taxon>Bacteria</taxon>
        <taxon>Bacillati</taxon>
        <taxon>Bacillota</taxon>
        <taxon>Bacilli</taxon>
        <taxon>Bacillales</taxon>
        <taxon>Bacillaceae</taxon>
        <taxon>Halalkalibacter</taxon>
    </lineage>
</organism>
<proteinExistence type="predicted"/>
<dbReference type="AlphaFoldDB" id="W4PYT6"/>
<accession>W4PYT6</accession>
<dbReference type="EMBL" id="BAUT01000005">
    <property type="protein sequence ID" value="GAE24850.1"/>
    <property type="molecule type" value="Genomic_DNA"/>
</dbReference>
<dbReference type="STRING" id="1236970.JCM9140_809"/>
<keyword evidence="2" id="KW-1185">Reference proteome</keyword>